<dbReference type="NCBIfam" id="TIGR03936">
    <property type="entry name" value="sam_1_link_chp"/>
    <property type="match status" value="1"/>
</dbReference>
<evidence type="ECO:0000313" key="2">
    <source>
        <dbReference type="EMBL" id="EIM56189.1"/>
    </source>
</evidence>
<name>I5AQW6_EUBC6</name>
<evidence type="ECO:0000313" key="3">
    <source>
        <dbReference type="Proteomes" id="UP000005753"/>
    </source>
</evidence>
<feature type="domain" description="DUF2344" evidence="1">
    <location>
        <begin position="2"/>
        <end position="209"/>
    </location>
</feature>
<sequence>MRVRIKFTKTGCLKFIGHLDVMRYFQKALRRAELPFALSTGFSPHMLMSFAAPLGVGKTSSGEYFDLDLKDEGMAKAGITSETFLKLLNSQMADGITVESVVQIPETKASKGMTVVAAADYTVSFRKGRVSFPDNLKEKLVAFMDLPEIKVMRKTKRSEAEVDIHPWIYKLRMINLDDATLENHPAGVEAERIAFRMTLATGSVHNLKPDLVVQAFAAYAGFEIPDNAILVHRNNIFADLGEGGSRKLVALDALGKEF</sequence>
<dbReference type="OrthoDB" id="9780488at2"/>
<accession>I5AQW6</accession>
<gene>
    <name evidence="2" type="ORF">EubceDRAFT1_0329</name>
</gene>
<dbReference type="HOGENOM" id="CLU_083579_1_0_9"/>
<dbReference type="InterPro" id="IPR018768">
    <property type="entry name" value="DUF2344"/>
</dbReference>
<dbReference type="EMBL" id="CM001487">
    <property type="protein sequence ID" value="EIM56189.1"/>
    <property type="molecule type" value="Genomic_DNA"/>
</dbReference>
<dbReference type="Proteomes" id="UP000005753">
    <property type="component" value="Chromosome"/>
</dbReference>
<keyword evidence="3" id="KW-1185">Reference proteome</keyword>
<reference evidence="2 3" key="2">
    <citation type="submission" date="2012-02" db="EMBL/GenBank/DDBJ databases">
        <title>Improved High-Quality Draft sequence of Eubacterium cellulosolvens 6.</title>
        <authorList>
            <consortium name="US DOE Joint Genome Institute"/>
            <person name="Lucas S."/>
            <person name="Han J."/>
            <person name="Lapidus A."/>
            <person name="Cheng J.-F."/>
            <person name="Goodwin L."/>
            <person name="Pitluck S."/>
            <person name="Peters L."/>
            <person name="Mikhailova N."/>
            <person name="Gu W."/>
            <person name="Detter J.C."/>
            <person name="Han C."/>
            <person name="Tapia R."/>
            <person name="Land M."/>
            <person name="Hauser L."/>
            <person name="Kyrpides N."/>
            <person name="Ivanova N."/>
            <person name="Pagani I."/>
            <person name="Johnson E."/>
            <person name="Mukhopadhyay B."/>
            <person name="Anderson I."/>
            <person name="Woyke T."/>
        </authorList>
    </citation>
    <scope>NUCLEOTIDE SEQUENCE [LARGE SCALE GENOMIC DNA]</scope>
    <source>
        <strain evidence="2 3">6</strain>
    </source>
</reference>
<proteinExistence type="predicted"/>
<dbReference type="AlphaFoldDB" id="I5AQW6"/>
<dbReference type="eggNOG" id="COG5011">
    <property type="taxonomic scope" value="Bacteria"/>
</dbReference>
<dbReference type="Pfam" id="PF10105">
    <property type="entry name" value="DUF2344"/>
    <property type="match status" value="1"/>
</dbReference>
<reference evidence="2 3" key="1">
    <citation type="submission" date="2010-08" db="EMBL/GenBank/DDBJ databases">
        <authorList>
            <consortium name="US DOE Joint Genome Institute (JGI-PGF)"/>
            <person name="Lucas S."/>
            <person name="Copeland A."/>
            <person name="Lapidus A."/>
            <person name="Cheng J.-F."/>
            <person name="Bruce D."/>
            <person name="Goodwin L."/>
            <person name="Pitluck S."/>
            <person name="Land M.L."/>
            <person name="Hauser L."/>
            <person name="Chang Y.-J."/>
            <person name="Anderson I.J."/>
            <person name="Johnson E."/>
            <person name="Mulhopadhyay B."/>
            <person name="Kyrpides N."/>
            <person name="Woyke T.J."/>
        </authorList>
    </citation>
    <scope>NUCLEOTIDE SEQUENCE [LARGE SCALE GENOMIC DNA]</scope>
    <source>
        <strain evidence="2 3">6</strain>
    </source>
</reference>
<protein>
    <submittedName>
        <fullName evidence="2">Radical SAM-linked protein</fullName>
    </submittedName>
</protein>
<dbReference type="STRING" id="633697.EubceDRAFT1_0329"/>
<organism evidence="2 3">
    <name type="scientific">Eubacterium cellulosolvens (strain ATCC 43171 / JCM 9499 / 6)</name>
    <name type="common">Cillobacterium cellulosolvens</name>
    <dbReference type="NCBI Taxonomy" id="633697"/>
    <lineage>
        <taxon>Bacteria</taxon>
        <taxon>Bacillati</taxon>
        <taxon>Bacillota</taxon>
        <taxon>Clostridia</taxon>
        <taxon>Eubacteriales</taxon>
        <taxon>Eubacteriaceae</taxon>
        <taxon>Eubacterium</taxon>
    </lineage>
</organism>
<evidence type="ECO:0000259" key="1">
    <source>
        <dbReference type="Pfam" id="PF10105"/>
    </source>
</evidence>